<accession>A0ABQ5MEZ7</accession>
<feature type="transmembrane region" description="Helical" evidence="8">
    <location>
        <begin position="6"/>
        <end position="22"/>
    </location>
</feature>
<feature type="transmembrane region" description="Helical" evidence="8">
    <location>
        <begin position="51"/>
        <end position="67"/>
    </location>
</feature>
<evidence type="ECO:0000256" key="5">
    <source>
        <dbReference type="ARBA" id="ARBA00022989"/>
    </source>
</evidence>
<name>A0ABQ5MEZ7_9FLAO</name>
<dbReference type="InterPro" id="IPR051085">
    <property type="entry name" value="MB_O-acyltransferase"/>
</dbReference>
<comment type="caution">
    <text evidence="9">The sequence shown here is derived from an EMBL/GenBank/DDBJ whole genome shotgun (WGS) entry which is preliminary data.</text>
</comment>
<organism evidence="9 10">
    <name type="scientific">Neptunitalea lumnitzerae</name>
    <dbReference type="NCBI Taxonomy" id="2965509"/>
    <lineage>
        <taxon>Bacteria</taxon>
        <taxon>Pseudomonadati</taxon>
        <taxon>Bacteroidota</taxon>
        <taxon>Flavobacteriia</taxon>
        <taxon>Flavobacteriales</taxon>
        <taxon>Flavobacteriaceae</taxon>
        <taxon>Neptunitalea</taxon>
    </lineage>
</organism>
<keyword evidence="5 8" id="KW-1133">Transmembrane helix</keyword>
<dbReference type="Pfam" id="PF03062">
    <property type="entry name" value="MBOAT"/>
    <property type="match status" value="1"/>
</dbReference>
<reference evidence="9" key="1">
    <citation type="submission" date="2022-07" db="EMBL/GenBank/DDBJ databases">
        <title>Taxonomy of Novel Oxalotrophic and Methylotrophic Bacteria.</title>
        <authorList>
            <person name="Sahin N."/>
            <person name="Tani A."/>
        </authorList>
    </citation>
    <scope>NUCLEOTIDE SEQUENCE</scope>
    <source>
        <strain evidence="9">Y10</strain>
    </source>
</reference>
<evidence type="ECO:0000256" key="7">
    <source>
        <dbReference type="PIRNR" id="PIRNR016636"/>
    </source>
</evidence>
<evidence type="ECO:0000256" key="4">
    <source>
        <dbReference type="ARBA" id="ARBA00022692"/>
    </source>
</evidence>
<comment type="similarity">
    <text evidence="2 7">Belongs to the membrane-bound acyltransferase family.</text>
</comment>
<dbReference type="PANTHER" id="PTHR13285:SF18">
    <property type="entry name" value="PROTEIN-CYSTEINE N-PALMITOYLTRANSFERASE RASP"/>
    <property type="match status" value="1"/>
</dbReference>
<dbReference type="PANTHER" id="PTHR13285">
    <property type="entry name" value="ACYLTRANSFERASE"/>
    <property type="match status" value="1"/>
</dbReference>
<dbReference type="InterPro" id="IPR024194">
    <property type="entry name" value="Ac/AlaTfrase_AlgI/DltB"/>
</dbReference>
<feature type="transmembrane region" description="Helical" evidence="8">
    <location>
        <begin position="378"/>
        <end position="401"/>
    </location>
</feature>
<dbReference type="PIRSF" id="PIRSF016636">
    <property type="entry name" value="AlgI_DltB"/>
    <property type="match status" value="1"/>
</dbReference>
<gene>
    <name evidence="9" type="ORF">Y10_03000</name>
</gene>
<dbReference type="PIRSF" id="PIRSF500217">
    <property type="entry name" value="AlgI"/>
    <property type="match status" value="1"/>
</dbReference>
<proteinExistence type="inferred from homology"/>
<feature type="transmembrane region" description="Helical" evidence="8">
    <location>
        <begin position="79"/>
        <end position="97"/>
    </location>
</feature>
<evidence type="ECO:0000313" key="9">
    <source>
        <dbReference type="EMBL" id="GLB47932.1"/>
    </source>
</evidence>
<keyword evidence="10" id="KW-1185">Reference proteome</keyword>
<protein>
    <submittedName>
        <fullName evidence="9">O-acyltransferase</fullName>
    </submittedName>
</protein>
<comment type="subcellular location">
    <subcellularLocation>
        <location evidence="1">Cell membrane</location>
        <topology evidence="1">Multi-pass membrane protein</topology>
    </subcellularLocation>
</comment>
<dbReference type="Proteomes" id="UP001143543">
    <property type="component" value="Unassembled WGS sequence"/>
</dbReference>
<dbReference type="InterPro" id="IPR004299">
    <property type="entry name" value="MBOAT_fam"/>
</dbReference>
<keyword evidence="7" id="KW-0808">Transferase</keyword>
<feature type="transmembrane region" description="Helical" evidence="8">
    <location>
        <begin position="310"/>
        <end position="327"/>
    </location>
</feature>
<keyword evidence="6 7" id="KW-0472">Membrane</keyword>
<sequence length="483" mass="56807">MLFHSITFLVFLPIVFILYWYITNNNLKLQNVLILIASYVFYGWWDYRFLALIVFSTVVDFICGLQIHKTSIKSKRKLFMCISLIANLGLLGFFKYYNFFIESFVEAFSNVGVNIEISTLYIILPVGISFYTFQTLSYTIDIYKERLKPTSDFIAFASFVSFFPQLVAGPIERASNLLPQFFKKRTFDYAKATDGLRQMLWGFFKKMVVADNCAQIANDIFNNSDSYNGSTLVIGALMFTFQIYADFSGYSDIAIGCARLFGFNLRQNFAYPYFSRDFAEAWRRWHISLTTWFRDYLFIPIIRLWKKHKWVKVPVIFLQFIIIGFWHGANWTFFYWGLLQACYFIPTIYKKSKKPQTKVVAQGKFFPSPIELLKVLRVFTLVCFSMIFFRATSVSQAFGYIGTIFSSSLFEKIQITSPRTFTTTSILVGIFFLVEWLGREDQYAIEKIVLKWKRPLRFVFYYAIIATIFIYKGEPQEYIYFNF</sequence>
<evidence type="ECO:0000256" key="6">
    <source>
        <dbReference type="ARBA" id="ARBA00023136"/>
    </source>
</evidence>
<evidence type="ECO:0000256" key="1">
    <source>
        <dbReference type="ARBA" id="ARBA00004651"/>
    </source>
</evidence>
<evidence type="ECO:0000256" key="2">
    <source>
        <dbReference type="ARBA" id="ARBA00010323"/>
    </source>
</evidence>
<keyword evidence="4 8" id="KW-0812">Transmembrane</keyword>
<keyword evidence="3 7" id="KW-1003">Cell membrane</keyword>
<dbReference type="InterPro" id="IPR028362">
    <property type="entry name" value="AlgI"/>
</dbReference>
<dbReference type="EMBL" id="BRVO01000001">
    <property type="protein sequence ID" value="GLB47932.1"/>
    <property type="molecule type" value="Genomic_DNA"/>
</dbReference>
<feature type="transmembrane region" description="Helical" evidence="8">
    <location>
        <begin position="458"/>
        <end position="473"/>
    </location>
</feature>
<evidence type="ECO:0000256" key="3">
    <source>
        <dbReference type="ARBA" id="ARBA00022475"/>
    </source>
</evidence>
<feature type="transmembrane region" description="Helical" evidence="8">
    <location>
        <begin position="117"/>
        <end position="140"/>
    </location>
</feature>
<keyword evidence="7" id="KW-0012">Acyltransferase</keyword>
<evidence type="ECO:0000256" key="8">
    <source>
        <dbReference type="SAM" id="Phobius"/>
    </source>
</evidence>
<dbReference type="RefSeq" id="WP_281763595.1">
    <property type="nucleotide sequence ID" value="NZ_BRVO01000001.1"/>
</dbReference>
<feature type="transmembrane region" description="Helical" evidence="8">
    <location>
        <begin position="421"/>
        <end position="438"/>
    </location>
</feature>
<evidence type="ECO:0000313" key="10">
    <source>
        <dbReference type="Proteomes" id="UP001143543"/>
    </source>
</evidence>